<feature type="domain" description="Tyrosine specific protein phosphatases" evidence="3">
    <location>
        <begin position="265"/>
        <end position="336"/>
    </location>
</feature>
<dbReference type="SUPFAM" id="SSF52799">
    <property type="entry name" value="(Phosphotyrosine protein) phosphatases II"/>
    <property type="match status" value="1"/>
</dbReference>
<dbReference type="CDD" id="cd00047">
    <property type="entry name" value="PTPc"/>
    <property type="match status" value="1"/>
</dbReference>
<dbReference type="InterPro" id="IPR029021">
    <property type="entry name" value="Prot-tyrosine_phosphatase-like"/>
</dbReference>
<dbReference type="InterPro" id="IPR003595">
    <property type="entry name" value="Tyr_Pase_cat"/>
</dbReference>
<dbReference type="Pfam" id="PF00102">
    <property type="entry name" value="Y_phosphatase"/>
    <property type="match status" value="1"/>
</dbReference>
<dbReference type="PRINTS" id="PR00700">
    <property type="entry name" value="PRTYPHPHTASE"/>
</dbReference>
<dbReference type="InterPro" id="IPR000242">
    <property type="entry name" value="PTP_cat"/>
</dbReference>
<accession>A0AAE9DY94</accession>
<name>A0AAE9DY94_CAEBR</name>
<evidence type="ECO:0000259" key="2">
    <source>
        <dbReference type="PROSITE" id="PS50055"/>
    </source>
</evidence>
<dbReference type="EMBL" id="CP090891">
    <property type="protein sequence ID" value="ULU12887.1"/>
    <property type="molecule type" value="Genomic_DNA"/>
</dbReference>
<evidence type="ECO:0000256" key="1">
    <source>
        <dbReference type="SAM" id="MobiDB-lite"/>
    </source>
</evidence>
<feature type="region of interest" description="Disordered" evidence="1">
    <location>
        <begin position="1"/>
        <end position="50"/>
    </location>
</feature>
<dbReference type="Proteomes" id="UP000827892">
    <property type="component" value="Chromosome I"/>
</dbReference>
<dbReference type="Gene3D" id="3.90.190.10">
    <property type="entry name" value="Protein tyrosine phosphatase superfamily"/>
    <property type="match status" value="1"/>
</dbReference>
<dbReference type="GO" id="GO:0004725">
    <property type="term" value="F:protein tyrosine phosphatase activity"/>
    <property type="evidence" value="ECO:0007669"/>
    <property type="project" value="InterPro"/>
</dbReference>
<dbReference type="InterPro" id="IPR016130">
    <property type="entry name" value="Tyr_Pase_AS"/>
</dbReference>
<feature type="compositionally biased region" description="Low complexity" evidence="1">
    <location>
        <begin position="413"/>
        <end position="424"/>
    </location>
</feature>
<dbReference type="PROSITE" id="PS00383">
    <property type="entry name" value="TYR_PHOSPHATASE_1"/>
    <property type="match status" value="1"/>
</dbReference>
<dbReference type="PANTHER" id="PTHR46163">
    <property type="entry name" value="TYROSINE-PROTEIN PHOSPHATASE-RELATED"/>
    <property type="match status" value="1"/>
</dbReference>
<dbReference type="PANTHER" id="PTHR46163:SF8">
    <property type="entry name" value="PROTEIN-TYROSINE PHOSPHATASE"/>
    <property type="match status" value="1"/>
</dbReference>
<reference evidence="4 5" key="1">
    <citation type="submission" date="2022-05" db="EMBL/GenBank/DDBJ databases">
        <title>Chromosome-level reference genomes for two strains of Caenorhabditis briggsae: an improved platform for comparative genomics.</title>
        <authorList>
            <person name="Stevens L."/>
            <person name="Andersen E.C."/>
        </authorList>
    </citation>
    <scope>NUCLEOTIDE SEQUENCE [LARGE SCALE GENOMIC DNA]</scope>
    <source>
        <strain evidence="4">QX1410_ONT</strain>
        <tissue evidence="4">Whole-organism</tissue>
    </source>
</reference>
<evidence type="ECO:0000313" key="4">
    <source>
        <dbReference type="EMBL" id="ULU12887.1"/>
    </source>
</evidence>
<sequence length="520" mass="57844">MCISKKAKKETTPAAPAPPTPSPGLTPSVDPSGKGKSTKNKKSVAKSVAKDAAPAAAAPAAPKPPAKAMIVVKPWVQRTLDTGVANLVEEFRGLAKWTPEGMTTEAFAANKEKNRYQDVPCQDKGRIVLKFPGLASDYIHANYLGTAHNPKRFICAQGPLEGTQHSFWAMAIQEKVECIIMLCNCIEMGKFKCHQYWPLEKDQKISFGEAPNQIHVTKIDEKKMSPEEQCINVTTLKLEWADGNKTVQHLQWENWPDRGVPQTNLTAINLLSSTRGNQFPILVHCSAGIGRTGTIVAIAYVQDKMMAGEDCMAMNELLKELRSQRPWSIQNEFQYLYLHRVLLAYFLERHKSSYGELLSAENATKYTKWVEDYVKATNGKVKRMDKQKPAKKSATTSSRNKTQRKAKVKPCAVMSNVSSKKSSNTPNRKAALKSAPPVSPREEKKDGPPTVREKKKEEKKEKVTPIKKKPEPEKPEKKLDRTQDDDKETESGLSSVVNEVNVPVKMDDGYEDFGPGANNQ</sequence>
<dbReference type="PROSITE" id="PS50056">
    <property type="entry name" value="TYR_PHOSPHATASE_2"/>
    <property type="match status" value="1"/>
</dbReference>
<dbReference type="SMART" id="SM00404">
    <property type="entry name" value="PTPc_motif"/>
    <property type="match status" value="1"/>
</dbReference>
<dbReference type="SMART" id="SM00194">
    <property type="entry name" value="PTPc"/>
    <property type="match status" value="1"/>
</dbReference>
<protein>
    <submittedName>
        <fullName evidence="4">Uncharacterized protein</fullName>
    </submittedName>
</protein>
<evidence type="ECO:0000259" key="3">
    <source>
        <dbReference type="PROSITE" id="PS50056"/>
    </source>
</evidence>
<organism evidence="4 5">
    <name type="scientific">Caenorhabditis briggsae</name>
    <dbReference type="NCBI Taxonomy" id="6238"/>
    <lineage>
        <taxon>Eukaryota</taxon>
        <taxon>Metazoa</taxon>
        <taxon>Ecdysozoa</taxon>
        <taxon>Nematoda</taxon>
        <taxon>Chromadorea</taxon>
        <taxon>Rhabditida</taxon>
        <taxon>Rhabditina</taxon>
        <taxon>Rhabditomorpha</taxon>
        <taxon>Rhabditoidea</taxon>
        <taxon>Rhabditidae</taxon>
        <taxon>Peloderinae</taxon>
        <taxon>Caenorhabditis</taxon>
    </lineage>
</organism>
<feature type="domain" description="Tyrosine-protein phosphatase" evidence="2">
    <location>
        <begin position="87"/>
        <end position="345"/>
    </location>
</feature>
<dbReference type="InterPro" id="IPR000387">
    <property type="entry name" value="Tyr_Pase_dom"/>
</dbReference>
<proteinExistence type="predicted"/>
<dbReference type="AlphaFoldDB" id="A0AAE9DY94"/>
<evidence type="ECO:0000313" key="5">
    <source>
        <dbReference type="Proteomes" id="UP000827892"/>
    </source>
</evidence>
<dbReference type="InterPro" id="IPR052782">
    <property type="entry name" value="Oocyte-zygote_transition_reg"/>
</dbReference>
<feature type="compositionally biased region" description="Low complexity" evidence="1">
    <location>
        <begin position="25"/>
        <end position="35"/>
    </location>
</feature>
<feature type="compositionally biased region" description="Pro residues" evidence="1">
    <location>
        <begin position="15"/>
        <end position="24"/>
    </location>
</feature>
<gene>
    <name evidence="4" type="ORF">L3Y34_015842</name>
</gene>
<feature type="compositionally biased region" description="Basic and acidic residues" evidence="1">
    <location>
        <begin position="440"/>
        <end position="484"/>
    </location>
</feature>
<feature type="region of interest" description="Disordered" evidence="1">
    <location>
        <begin position="380"/>
        <end position="520"/>
    </location>
</feature>
<dbReference type="PROSITE" id="PS50055">
    <property type="entry name" value="TYR_PHOSPHATASE_PTP"/>
    <property type="match status" value="1"/>
</dbReference>